<protein>
    <submittedName>
        <fullName evidence="2">Uncharacterized protein</fullName>
    </submittedName>
</protein>
<gene>
    <name evidence="2" type="ORF">CSSPTR1EN2_LOCUS4068</name>
</gene>
<dbReference type="Proteomes" id="UP001497512">
    <property type="component" value="Chromosome 11"/>
</dbReference>
<proteinExistence type="predicted"/>
<evidence type="ECO:0000313" key="2">
    <source>
        <dbReference type="EMBL" id="CAK9197626.1"/>
    </source>
</evidence>
<evidence type="ECO:0000313" key="3">
    <source>
        <dbReference type="Proteomes" id="UP001497512"/>
    </source>
</evidence>
<name>A0ABP0TJJ6_9BRYO</name>
<reference evidence="2" key="1">
    <citation type="submission" date="2024-02" db="EMBL/GenBank/DDBJ databases">
        <authorList>
            <consortium name="ELIXIR-Norway"/>
            <consortium name="Elixir Norway"/>
        </authorList>
    </citation>
    <scope>NUCLEOTIDE SEQUENCE</scope>
</reference>
<sequence length="83" mass="8915">MPDPMDKSASDRARILTEFGKKPRGNTMDETTRQFREVVDNALPDNAFPDPRIPDTVSGIRDADSASVPGQDGNPQESGGGGR</sequence>
<accession>A0ABP0TJJ6</accession>
<keyword evidence="3" id="KW-1185">Reference proteome</keyword>
<evidence type="ECO:0000256" key="1">
    <source>
        <dbReference type="SAM" id="MobiDB-lite"/>
    </source>
</evidence>
<feature type="region of interest" description="Disordered" evidence="1">
    <location>
        <begin position="41"/>
        <end position="83"/>
    </location>
</feature>
<dbReference type="EMBL" id="OZ019903">
    <property type="protein sequence ID" value="CAK9197626.1"/>
    <property type="molecule type" value="Genomic_DNA"/>
</dbReference>
<organism evidence="2 3">
    <name type="scientific">Sphagnum troendelagicum</name>
    <dbReference type="NCBI Taxonomy" id="128251"/>
    <lineage>
        <taxon>Eukaryota</taxon>
        <taxon>Viridiplantae</taxon>
        <taxon>Streptophyta</taxon>
        <taxon>Embryophyta</taxon>
        <taxon>Bryophyta</taxon>
        <taxon>Sphagnophytina</taxon>
        <taxon>Sphagnopsida</taxon>
        <taxon>Sphagnales</taxon>
        <taxon>Sphagnaceae</taxon>
        <taxon>Sphagnum</taxon>
    </lineage>
</organism>